<feature type="compositionally biased region" description="Pro residues" evidence="2">
    <location>
        <begin position="435"/>
        <end position="445"/>
    </location>
</feature>
<feature type="compositionally biased region" description="Acidic residues" evidence="2">
    <location>
        <begin position="612"/>
        <end position="623"/>
    </location>
</feature>
<feature type="compositionally biased region" description="Low complexity" evidence="2">
    <location>
        <begin position="870"/>
        <end position="923"/>
    </location>
</feature>
<dbReference type="InterPro" id="IPR016197">
    <property type="entry name" value="Chromo-like_dom_sf"/>
</dbReference>
<evidence type="ECO:0000313" key="5">
    <source>
        <dbReference type="EMBL" id="RXG42693.1"/>
    </source>
</evidence>
<feature type="compositionally biased region" description="Pro residues" evidence="2">
    <location>
        <begin position="924"/>
        <end position="938"/>
    </location>
</feature>
<keyword evidence="3" id="KW-0812">Transmembrane</keyword>
<sequence length="946" mass="100689">MASKAREGLYLCERFLERLSVKWPHIRHNLNILCQLHSAAESRPDSSTITFDQGYFWDILVSPPSYGAGDGSSPLAATSAADDPRSTLHVTTKFVQPWPDEQTRLVSQVDPPFFSQPLASNDEQILLDDLFSQFQMPEKEDDQSLRTIYETNLTANKRMSGSYRFTPQTILDEYQANRMPNVTIEAAWLMARTWRNVITISQPGASLDGPADFSHNFLLADAELKGLLADRRRASARDLGASQKRWGIGVGVGVGIGLPLVVALTWIAARRKATGRKVWNVRSSDNVKFGRASADAAAAAAATTPRLPHTKQTTLHRPRPGPSNMPATSQSTRPPKRFRSVASDDGASGPVTSANFTAPHKRTMAFASPVRRPPSRDLGYNPRAASASAAPSDAHDKSRSTSVDAAPVAPLAPMAPMAPIEDDSPTAPIEDDAPKPPPTPTPQPEVPEEPASIGGVIWNSVRSAFGGGGGGNNATPDPTSPSVAAGRKRAFNDIEEAEEPAADEADAEAPEAEPIATYSATVTEIVVETEGPAGETIVATEETVVEEVEVKANSTAVELEDQLRDSLEGAVESPPSVRDVPAGAEVADDVETKEAEVNGEETEHPDHAAESAVEEAPEETAAEETDKPKAETPVASEPAATGDASEAEAEANNGENLQPMTKDGAEVFEIEDIVEHRQATDDETLFEVRVKWDTEDPKDQFSWEPEANVQEDAPAALWKYWRSVKGGRAAAMADPDMWHVLHVAGHKVQPDGGVLLHVAWIGSAQKSWEPEDAVRGYGADHLDEYWATQGGRATVLKGAKTKAAKTKVAKTKVAKTKAGAKTNAAPKAPAKKAAAKAAAKPEPAPEMAPQPTKAAATAAPTTRVPRKALAKASPVKPSRAKPAPAKAAPSAAPATRPSRTARTAEPVEEAPAPAKRKATATPRAAPPPKKAKEAPPPARSTRSRKT</sequence>
<feature type="region of interest" description="Disordered" evidence="2">
    <location>
        <begin position="298"/>
        <end position="516"/>
    </location>
</feature>
<feature type="compositionally biased region" description="Acidic residues" evidence="2">
    <location>
        <begin position="493"/>
        <end position="511"/>
    </location>
</feature>
<feature type="compositionally biased region" description="Low complexity" evidence="2">
    <location>
        <begin position="849"/>
        <end position="863"/>
    </location>
</feature>
<feature type="compositionally biased region" description="Basic and acidic residues" evidence="2">
    <location>
        <begin position="590"/>
        <end position="609"/>
    </location>
</feature>
<feature type="region of interest" description="Disordered" evidence="2">
    <location>
        <begin position="557"/>
        <end position="660"/>
    </location>
</feature>
<dbReference type="AlphaFoldDB" id="A0A444RN96"/>
<protein>
    <recommendedName>
        <fullName evidence="4">Chromo domain-containing protein</fullName>
    </recommendedName>
</protein>
<name>A0A444RN96_VERDA</name>
<dbReference type="Pfam" id="PF00385">
    <property type="entry name" value="Chromo"/>
    <property type="match status" value="1"/>
</dbReference>
<evidence type="ECO:0000256" key="3">
    <source>
        <dbReference type="SAM" id="Phobius"/>
    </source>
</evidence>
<dbReference type="PROSITE" id="PS50013">
    <property type="entry name" value="CHROMO_2"/>
    <property type="match status" value="1"/>
</dbReference>
<comment type="caution">
    <text evidence="5">The sequence shown here is derived from an EMBL/GenBank/DDBJ whole genome shotgun (WGS) entry which is preliminary data.</text>
</comment>
<evidence type="ECO:0000313" key="6">
    <source>
        <dbReference type="Proteomes" id="UP000288725"/>
    </source>
</evidence>
<dbReference type="Proteomes" id="UP000288725">
    <property type="component" value="Chromosome 3"/>
</dbReference>
<accession>A0A444RN96</accession>
<dbReference type="EMBL" id="RSDZ01000123">
    <property type="protein sequence ID" value="RXG42693.1"/>
    <property type="molecule type" value="Genomic_DNA"/>
</dbReference>
<evidence type="ECO:0000256" key="1">
    <source>
        <dbReference type="ARBA" id="ARBA00011353"/>
    </source>
</evidence>
<keyword evidence="3" id="KW-1133">Transmembrane helix</keyword>
<feature type="compositionally biased region" description="Low complexity" evidence="2">
    <location>
        <begin position="816"/>
        <end position="828"/>
    </location>
</feature>
<proteinExistence type="predicted"/>
<comment type="subunit">
    <text evidence="1">Component of the NuA4 histone acetyltransferase complex.</text>
</comment>
<dbReference type="GO" id="GO:0006338">
    <property type="term" value="P:chromatin remodeling"/>
    <property type="evidence" value="ECO:0007669"/>
    <property type="project" value="UniProtKB-ARBA"/>
</dbReference>
<evidence type="ECO:0000256" key="2">
    <source>
        <dbReference type="SAM" id="MobiDB-lite"/>
    </source>
</evidence>
<reference evidence="5 6" key="1">
    <citation type="submission" date="2018-12" db="EMBL/GenBank/DDBJ databases">
        <title>Genome of Verticillium dahliae isolate Getta Getta.</title>
        <authorList>
            <person name="Gardiner D.M."/>
        </authorList>
    </citation>
    <scope>NUCLEOTIDE SEQUENCE [LARGE SCALE GENOMIC DNA]</scope>
    <source>
        <strain evidence="5 6">Getta Getta</strain>
    </source>
</reference>
<feature type="transmembrane region" description="Helical" evidence="3">
    <location>
        <begin position="246"/>
        <end position="269"/>
    </location>
</feature>
<feature type="domain" description="Chromo" evidence="4">
    <location>
        <begin position="668"/>
        <end position="722"/>
    </location>
</feature>
<dbReference type="CDD" id="cd00024">
    <property type="entry name" value="CD_CSD"/>
    <property type="match status" value="1"/>
</dbReference>
<organism evidence="5 6">
    <name type="scientific">Verticillium dahliae</name>
    <name type="common">Verticillium wilt</name>
    <dbReference type="NCBI Taxonomy" id="27337"/>
    <lineage>
        <taxon>Eukaryota</taxon>
        <taxon>Fungi</taxon>
        <taxon>Dikarya</taxon>
        <taxon>Ascomycota</taxon>
        <taxon>Pezizomycotina</taxon>
        <taxon>Sordariomycetes</taxon>
        <taxon>Hypocreomycetidae</taxon>
        <taxon>Glomerellales</taxon>
        <taxon>Plectosphaerellaceae</taxon>
        <taxon>Verticillium</taxon>
    </lineage>
</organism>
<evidence type="ECO:0000259" key="4">
    <source>
        <dbReference type="PROSITE" id="PS50013"/>
    </source>
</evidence>
<feature type="compositionally biased region" description="Polar residues" evidence="2">
    <location>
        <begin position="473"/>
        <end position="482"/>
    </location>
</feature>
<feature type="compositionally biased region" description="Low complexity" evidence="2">
    <location>
        <begin position="405"/>
        <end position="419"/>
    </location>
</feature>
<feature type="region of interest" description="Disordered" evidence="2">
    <location>
        <begin position="814"/>
        <end position="946"/>
    </location>
</feature>
<dbReference type="InterPro" id="IPR000953">
    <property type="entry name" value="Chromo/chromo_shadow_dom"/>
</dbReference>
<gene>
    <name evidence="5" type="ORF">VDGE_03608</name>
</gene>
<dbReference type="Gene3D" id="2.40.50.40">
    <property type="match status" value="1"/>
</dbReference>
<dbReference type="SUPFAM" id="SSF54160">
    <property type="entry name" value="Chromo domain-like"/>
    <property type="match status" value="1"/>
</dbReference>
<dbReference type="InterPro" id="IPR023780">
    <property type="entry name" value="Chromo_domain"/>
</dbReference>
<keyword evidence="3" id="KW-0472">Membrane</keyword>